<dbReference type="InterPro" id="IPR029006">
    <property type="entry name" value="ADF-H/Gelsolin-like_dom_sf"/>
</dbReference>
<feature type="domain" description="Gelsolin-like" evidence="6">
    <location>
        <begin position="209"/>
        <end position="266"/>
    </location>
</feature>
<comment type="similarity">
    <text evidence="1">Belongs to the villin/gelsolin family.</text>
</comment>
<evidence type="ECO:0000256" key="3">
    <source>
        <dbReference type="ARBA" id="ARBA00022737"/>
    </source>
</evidence>
<dbReference type="GO" id="GO:0015629">
    <property type="term" value="C:actin cytoskeleton"/>
    <property type="evidence" value="ECO:0007669"/>
    <property type="project" value="TreeGrafter"/>
</dbReference>
<dbReference type="InterPro" id="IPR007122">
    <property type="entry name" value="Villin/Gelsolin"/>
</dbReference>
<dbReference type="GO" id="GO:0051693">
    <property type="term" value="P:actin filament capping"/>
    <property type="evidence" value="ECO:0007669"/>
    <property type="project" value="UniProtKB-KW"/>
</dbReference>
<feature type="signal peptide" evidence="5">
    <location>
        <begin position="1"/>
        <end position="16"/>
    </location>
</feature>
<reference evidence="7" key="1">
    <citation type="submission" date="2021-01" db="EMBL/GenBank/DDBJ databases">
        <authorList>
            <person name="Corre E."/>
            <person name="Pelletier E."/>
            <person name="Niang G."/>
            <person name="Scheremetjew M."/>
            <person name="Finn R."/>
            <person name="Kale V."/>
            <person name="Holt S."/>
            <person name="Cochrane G."/>
            <person name="Meng A."/>
            <person name="Brown T."/>
            <person name="Cohen L."/>
        </authorList>
    </citation>
    <scope>NUCLEOTIDE SEQUENCE</scope>
    <source>
        <strain evidence="7">CCMP645</strain>
    </source>
</reference>
<evidence type="ECO:0000256" key="5">
    <source>
        <dbReference type="SAM" id="SignalP"/>
    </source>
</evidence>
<dbReference type="SMART" id="SM00262">
    <property type="entry name" value="GEL"/>
    <property type="match status" value="3"/>
</dbReference>
<dbReference type="GO" id="GO:0005737">
    <property type="term" value="C:cytoplasm"/>
    <property type="evidence" value="ECO:0007669"/>
    <property type="project" value="TreeGrafter"/>
</dbReference>
<protein>
    <recommendedName>
        <fullName evidence="6">Gelsolin-like domain-containing protein</fullName>
    </recommendedName>
</protein>
<feature type="chain" id="PRO_5031012714" description="Gelsolin-like domain-containing protein" evidence="5">
    <location>
        <begin position="17"/>
        <end position="418"/>
    </location>
</feature>
<keyword evidence="3" id="KW-0677">Repeat</keyword>
<keyword evidence="2" id="KW-0117">Actin capping</keyword>
<dbReference type="Gene3D" id="3.40.20.10">
    <property type="entry name" value="Severin"/>
    <property type="match status" value="3"/>
</dbReference>
<evidence type="ECO:0000313" key="7">
    <source>
        <dbReference type="EMBL" id="CAE0768671.1"/>
    </source>
</evidence>
<feature type="domain" description="Gelsolin-like" evidence="6">
    <location>
        <begin position="336"/>
        <end position="402"/>
    </location>
</feature>
<evidence type="ECO:0000256" key="4">
    <source>
        <dbReference type="ARBA" id="ARBA00023203"/>
    </source>
</evidence>
<dbReference type="PRINTS" id="PR00597">
    <property type="entry name" value="GELSOLIN"/>
</dbReference>
<dbReference type="PANTHER" id="PTHR11977">
    <property type="entry name" value="VILLIN"/>
    <property type="match status" value="1"/>
</dbReference>
<keyword evidence="5" id="KW-0732">Signal</keyword>
<organism evidence="7">
    <name type="scientific">Chrysotila carterae</name>
    <name type="common">Marine alga</name>
    <name type="synonym">Syracosphaera carterae</name>
    <dbReference type="NCBI Taxonomy" id="13221"/>
    <lineage>
        <taxon>Eukaryota</taxon>
        <taxon>Haptista</taxon>
        <taxon>Haptophyta</taxon>
        <taxon>Prymnesiophyceae</taxon>
        <taxon>Isochrysidales</taxon>
        <taxon>Isochrysidaceae</taxon>
        <taxon>Chrysotila</taxon>
    </lineage>
</organism>
<name>A0A7S4F259_CHRCT</name>
<accession>A0A7S4F259</accession>
<gene>
    <name evidence="7" type="ORF">PCAR00345_LOCUS21283</name>
</gene>
<evidence type="ECO:0000256" key="2">
    <source>
        <dbReference type="ARBA" id="ARBA00022467"/>
    </source>
</evidence>
<proteinExistence type="inferred from homology"/>
<dbReference type="GO" id="GO:0051015">
    <property type="term" value="F:actin filament binding"/>
    <property type="evidence" value="ECO:0007669"/>
    <property type="project" value="InterPro"/>
</dbReference>
<dbReference type="EMBL" id="HBIZ01033413">
    <property type="protein sequence ID" value="CAE0768671.1"/>
    <property type="molecule type" value="Transcribed_RNA"/>
</dbReference>
<sequence>MALLVIMPCLCGTIVGSTVLVLHTLFEVSCRLLCGALGQDTNMSLFGSDIEKKCKAAAADGEPQWDGAGKTPGLQIWRIEQFKVKPWPKSKYGKFHVGDSYIVLNTYKAPDGPKLMWDIHFWIGSESTQDEYGTAAYKTVELDDKLGGEPVQHREVEHAESELFLSYFKGQRLQYLSGGVATGFHHVEEEKRQSQLFQVKGKAGHLRLKQVKLSRESMNSGDVFILDTEQGIFQWNGSESNPHERAKAAEICRLIASDRNGVSVQVLQEGAADEANSPFWSHLPGERKMLGVKMKDIKIKDASAGGDDEAVEEFTPVLVKLNASGGSKVASGTKLPISKLKSSGVYVYDTGFRLFLWVGKSAAQQDKVSAFPFAQKYLKAHKRPGVLPITRVNEGKETQEFLSLFGPADSAGCGCSIM</sequence>
<feature type="domain" description="Gelsolin-like" evidence="6">
    <location>
        <begin position="87"/>
        <end position="165"/>
    </location>
</feature>
<dbReference type="CDD" id="cd11290">
    <property type="entry name" value="gelsolin_S1_like"/>
    <property type="match status" value="1"/>
</dbReference>
<evidence type="ECO:0000256" key="1">
    <source>
        <dbReference type="ARBA" id="ARBA00008418"/>
    </source>
</evidence>
<dbReference type="PANTHER" id="PTHR11977:SF130">
    <property type="entry name" value="SEVERIN"/>
    <property type="match status" value="1"/>
</dbReference>
<dbReference type="SUPFAM" id="SSF55753">
    <property type="entry name" value="Actin depolymerizing proteins"/>
    <property type="match status" value="3"/>
</dbReference>
<dbReference type="AlphaFoldDB" id="A0A7S4F259"/>
<dbReference type="InterPro" id="IPR007123">
    <property type="entry name" value="Gelsolin-like_dom"/>
</dbReference>
<dbReference type="FunFam" id="3.40.20.10:FF:000043">
    <property type="entry name" value="macrophage-capping protein-like isoform X2"/>
    <property type="match status" value="1"/>
</dbReference>
<dbReference type="GO" id="GO:0008154">
    <property type="term" value="P:actin polymerization or depolymerization"/>
    <property type="evidence" value="ECO:0007669"/>
    <property type="project" value="TreeGrafter"/>
</dbReference>
<dbReference type="Pfam" id="PF00626">
    <property type="entry name" value="Gelsolin"/>
    <property type="match status" value="3"/>
</dbReference>
<keyword evidence="4" id="KW-0009">Actin-binding</keyword>
<evidence type="ECO:0000259" key="6">
    <source>
        <dbReference type="Pfam" id="PF00626"/>
    </source>
</evidence>